<organism evidence="1 2">
    <name type="scientific">Smallanthus sonchifolius</name>
    <dbReference type="NCBI Taxonomy" id="185202"/>
    <lineage>
        <taxon>Eukaryota</taxon>
        <taxon>Viridiplantae</taxon>
        <taxon>Streptophyta</taxon>
        <taxon>Embryophyta</taxon>
        <taxon>Tracheophyta</taxon>
        <taxon>Spermatophyta</taxon>
        <taxon>Magnoliopsida</taxon>
        <taxon>eudicotyledons</taxon>
        <taxon>Gunneridae</taxon>
        <taxon>Pentapetalae</taxon>
        <taxon>asterids</taxon>
        <taxon>campanulids</taxon>
        <taxon>Asterales</taxon>
        <taxon>Asteraceae</taxon>
        <taxon>Asteroideae</taxon>
        <taxon>Heliantheae alliance</taxon>
        <taxon>Millerieae</taxon>
        <taxon>Smallanthus</taxon>
    </lineage>
</organism>
<gene>
    <name evidence="1" type="ORF">L1987_24569</name>
</gene>
<name>A0ACB9IK40_9ASTR</name>
<reference evidence="2" key="1">
    <citation type="journal article" date="2022" name="Mol. Ecol. Resour.">
        <title>The genomes of chicory, endive, great burdock and yacon provide insights into Asteraceae palaeo-polyploidization history and plant inulin production.</title>
        <authorList>
            <person name="Fan W."/>
            <person name="Wang S."/>
            <person name="Wang H."/>
            <person name="Wang A."/>
            <person name="Jiang F."/>
            <person name="Liu H."/>
            <person name="Zhao H."/>
            <person name="Xu D."/>
            <person name="Zhang Y."/>
        </authorList>
    </citation>
    <scope>NUCLEOTIDE SEQUENCE [LARGE SCALE GENOMIC DNA]</scope>
    <source>
        <strain evidence="2">cv. Yunnan</strain>
    </source>
</reference>
<protein>
    <submittedName>
        <fullName evidence="1">Uncharacterized protein</fullName>
    </submittedName>
</protein>
<evidence type="ECO:0000313" key="2">
    <source>
        <dbReference type="Proteomes" id="UP001056120"/>
    </source>
</evidence>
<sequence length="67" mass="7799">MSPSQTGSKYHSPYSHSYSNYRNLISPSSLIISYRNRIGWKNRSETYWISLVIVGSWKNTIARASWN</sequence>
<reference evidence="1 2" key="2">
    <citation type="journal article" date="2022" name="Mol. Ecol. Resour.">
        <title>The genomes of chicory, endive, great burdock and yacon provide insights into Asteraceae paleo-polyploidization history and plant inulin production.</title>
        <authorList>
            <person name="Fan W."/>
            <person name="Wang S."/>
            <person name="Wang H."/>
            <person name="Wang A."/>
            <person name="Jiang F."/>
            <person name="Liu H."/>
            <person name="Zhao H."/>
            <person name="Xu D."/>
            <person name="Zhang Y."/>
        </authorList>
    </citation>
    <scope>NUCLEOTIDE SEQUENCE [LARGE SCALE GENOMIC DNA]</scope>
    <source>
        <strain evidence="2">cv. Yunnan</strain>
        <tissue evidence="1">Leaves</tissue>
    </source>
</reference>
<evidence type="ECO:0000313" key="1">
    <source>
        <dbReference type="EMBL" id="KAI3808614.1"/>
    </source>
</evidence>
<keyword evidence="2" id="KW-1185">Reference proteome</keyword>
<comment type="caution">
    <text evidence="1">The sequence shown here is derived from an EMBL/GenBank/DDBJ whole genome shotgun (WGS) entry which is preliminary data.</text>
</comment>
<dbReference type="Proteomes" id="UP001056120">
    <property type="component" value="Linkage Group LG08"/>
</dbReference>
<proteinExistence type="predicted"/>
<accession>A0ACB9IK40</accession>
<dbReference type="EMBL" id="CM042025">
    <property type="protein sequence ID" value="KAI3808614.1"/>
    <property type="molecule type" value="Genomic_DNA"/>
</dbReference>